<accession>A2FR51</accession>
<dbReference type="KEGG" id="tva:4750317"/>
<feature type="coiled-coil region" evidence="1">
    <location>
        <begin position="84"/>
        <end position="118"/>
    </location>
</feature>
<evidence type="ECO:0000256" key="1">
    <source>
        <dbReference type="SAM" id="Coils"/>
    </source>
</evidence>
<name>A2FR51_TRIV3</name>
<dbReference type="EMBL" id="DS113957">
    <property type="protein sequence ID" value="EAX92603.1"/>
    <property type="molecule type" value="Genomic_DNA"/>
</dbReference>
<reference evidence="3" key="2">
    <citation type="journal article" date="2007" name="Science">
        <title>Draft genome sequence of the sexually transmitted pathogen Trichomonas vaginalis.</title>
        <authorList>
            <person name="Carlton J.M."/>
            <person name="Hirt R.P."/>
            <person name="Silva J.C."/>
            <person name="Delcher A.L."/>
            <person name="Schatz M."/>
            <person name="Zhao Q."/>
            <person name="Wortman J.R."/>
            <person name="Bidwell S.L."/>
            <person name="Alsmark U.C.M."/>
            <person name="Besteiro S."/>
            <person name="Sicheritz-Ponten T."/>
            <person name="Noel C.J."/>
            <person name="Dacks J.B."/>
            <person name="Foster P.G."/>
            <person name="Simillion C."/>
            <person name="Van de Peer Y."/>
            <person name="Miranda-Saavedra D."/>
            <person name="Barton G.J."/>
            <person name="Westrop G.D."/>
            <person name="Mueller S."/>
            <person name="Dessi D."/>
            <person name="Fiori P.L."/>
            <person name="Ren Q."/>
            <person name="Paulsen I."/>
            <person name="Zhang H."/>
            <person name="Bastida-Corcuera F.D."/>
            <person name="Simoes-Barbosa A."/>
            <person name="Brown M.T."/>
            <person name="Hayes R.D."/>
            <person name="Mukherjee M."/>
            <person name="Okumura C.Y."/>
            <person name="Schneider R."/>
            <person name="Smith A.J."/>
            <person name="Vanacova S."/>
            <person name="Villalvazo M."/>
            <person name="Haas B.J."/>
            <person name="Pertea M."/>
            <person name="Feldblyum T.V."/>
            <person name="Utterback T.R."/>
            <person name="Shu C.L."/>
            <person name="Osoegawa K."/>
            <person name="de Jong P.J."/>
            <person name="Hrdy I."/>
            <person name="Horvathova L."/>
            <person name="Zubacova Z."/>
            <person name="Dolezal P."/>
            <person name="Malik S.B."/>
            <person name="Logsdon J.M. Jr."/>
            <person name="Henze K."/>
            <person name="Gupta A."/>
            <person name="Wang C.C."/>
            <person name="Dunne R.L."/>
            <person name="Upcroft J.A."/>
            <person name="Upcroft P."/>
            <person name="White O."/>
            <person name="Salzberg S.L."/>
            <person name="Tang P."/>
            <person name="Chiu C.-H."/>
            <person name="Lee Y.-S."/>
            <person name="Embley T.M."/>
            <person name="Coombs G.H."/>
            <person name="Mottram J.C."/>
            <person name="Tachezy J."/>
            <person name="Fraser-Liggett C.M."/>
            <person name="Johnson P.J."/>
        </authorList>
    </citation>
    <scope>NUCLEOTIDE SEQUENCE [LARGE SCALE GENOMIC DNA]</scope>
    <source>
        <strain evidence="3">G3</strain>
    </source>
</reference>
<evidence type="ECO:0000313" key="4">
    <source>
        <dbReference type="Proteomes" id="UP000001542"/>
    </source>
</evidence>
<proteinExistence type="predicted"/>
<reference evidence="3" key="1">
    <citation type="submission" date="2006-10" db="EMBL/GenBank/DDBJ databases">
        <authorList>
            <person name="Amadeo P."/>
            <person name="Zhao Q."/>
            <person name="Wortman J."/>
            <person name="Fraser-Liggett C."/>
            <person name="Carlton J."/>
        </authorList>
    </citation>
    <scope>NUCLEOTIDE SEQUENCE</scope>
    <source>
        <strain evidence="3">G3</strain>
    </source>
</reference>
<feature type="compositionally biased region" description="Basic and acidic residues" evidence="2">
    <location>
        <begin position="18"/>
        <end position="27"/>
    </location>
</feature>
<keyword evidence="4" id="KW-1185">Reference proteome</keyword>
<dbReference type="VEuPathDB" id="TrichDB:TVAGG3_0231870"/>
<dbReference type="SMR" id="A2FR51"/>
<organism evidence="3 4">
    <name type="scientific">Trichomonas vaginalis (strain ATCC PRA-98 / G3)</name>
    <dbReference type="NCBI Taxonomy" id="412133"/>
    <lineage>
        <taxon>Eukaryota</taxon>
        <taxon>Metamonada</taxon>
        <taxon>Parabasalia</taxon>
        <taxon>Trichomonadida</taxon>
        <taxon>Trichomonadidae</taxon>
        <taxon>Trichomonas</taxon>
    </lineage>
</organism>
<sequence length="578" mass="66457">MRESLRAVESSQKKTFKSKQDNRKIQDSENSKNINLDLLVEHDKLSADIILKDQEISALKSQLIAARTSHQEAEALWKQITTENNNLKASIRNFEQIISQQKEEISILKNSRDKLSNLLGDMLRIHIKTDSVIENISFDNQNLQQQINKNQKPTIVIGDQVNVSDLTISILNPELKNQLNFIKSQTQYTSMQQIQAIINTLVKNYNNIENSNKILKDNLDALTENYNLQANELTIAKQTVNIIKTEWKKIISAEANLDKKAFITYNDSVLKSLGRILPNIQDYPDDTLESIKNSEYYNIIEALVASNLHLENQLEAANIALDEKDNFDSIIQTLGVSDINDAPKMINELQNKIQDYHNKEEILNKQLSDAQALIEKSKTDMIVNSDQISSSTHENELLRIKINDLENKLKVKQDELMLKDSENINVQVTIRREFDIERNNALKSKDFEIKSLKNTIENLQSEISAAKLEVKQEYQTIINDLKDQLNILQSKYKILNNKLIEESKLSSDRIKHLKRKYKDQIAGLINANMHQREIFEAAAKKMQAKSAQETQLTEKLTQALQDCNSRNRELLSQLQYTT</sequence>
<evidence type="ECO:0000313" key="3">
    <source>
        <dbReference type="EMBL" id="EAX92603.1"/>
    </source>
</evidence>
<dbReference type="VEuPathDB" id="TrichDB:TVAG_178800"/>
<keyword evidence="1" id="KW-0175">Coiled coil</keyword>
<evidence type="ECO:0000256" key="2">
    <source>
        <dbReference type="SAM" id="MobiDB-lite"/>
    </source>
</evidence>
<gene>
    <name evidence="3" type="ORF">TVAG_178800</name>
</gene>
<dbReference type="RefSeq" id="XP_001305533.1">
    <property type="nucleotide sequence ID" value="XM_001305532.1"/>
</dbReference>
<dbReference type="Proteomes" id="UP000001542">
    <property type="component" value="Unassembled WGS sequence"/>
</dbReference>
<feature type="coiled-coil region" evidence="1">
    <location>
        <begin position="191"/>
        <end position="232"/>
    </location>
</feature>
<feature type="region of interest" description="Disordered" evidence="2">
    <location>
        <begin position="1"/>
        <end position="27"/>
    </location>
</feature>
<dbReference type="InParanoid" id="A2FR51"/>
<protein>
    <submittedName>
        <fullName evidence="3">Uncharacterized protein</fullName>
    </submittedName>
</protein>
<dbReference type="AlphaFoldDB" id="A2FR51"/>
<feature type="coiled-coil region" evidence="1">
    <location>
        <begin position="346"/>
        <end position="498"/>
    </location>
</feature>